<dbReference type="Pfam" id="PF02365">
    <property type="entry name" value="NAM"/>
    <property type="match status" value="1"/>
</dbReference>
<evidence type="ECO:0000313" key="7">
    <source>
        <dbReference type="Proteomes" id="UP000823388"/>
    </source>
</evidence>
<dbReference type="GO" id="GO:0006355">
    <property type="term" value="P:regulation of DNA-templated transcription"/>
    <property type="evidence" value="ECO:0007669"/>
    <property type="project" value="InterPro"/>
</dbReference>
<evidence type="ECO:0000256" key="2">
    <source>
        <dbReference type="ARBA" id="ARBA00023125"/>
    </source>
</evidence>
<dbReference type="InterPro" id="IPR036093">
    <property type="entry name" value="NAC_dom_sf"/>
</dbReference>
<dbReference type="AlphaFoldDB" id="A0A8T0XDP7"/>
<keyword evidence="7" id="KW-1185">Reference proteome</keyword>
<gene>
    <name evidence="6" type="ORF">PVAP13_1KG150700</name>
</gene>
<keyword evidence="1" id="KW-0805">Transcription regulation</keyword>
<dbReference type="OrthoDB" id="1667455at2759"/>
<proteinExistence type="predicted"/>
<keyword evidence="3" id="KW-0804">Transcription</keyword>
<feature type="domain" description="NAC" evidence="5">
    <location>
        <begin position="10"/>
        <end position="162"/>
    </location>
</feature>
<reference evidence="6" key="1">
    <citation type="submission" date="2020-05" db="EMBL/GenBank/DDBJ databases">
        <title>WGS assembly of Panicum virgatum.</title>
        <authorList>
            <person name="Lovell J.T."/>
            <person name="Jenkins J."/>
            <person name="Shu S."/>
            <person name="Juenger T.E."/>
            <person name="Schmutz J."/>
        </authorList>
    </citation>
    <scope>NUCLEOTIDE SEQUENCE</scope>
    <source>
        <strain evidence="6">AP13</strain>
    </source>
</reference>
<dbReference type="PROSITE" id="PS51005">
    <property type="entry name" value="NAC"/>
    <property type="match status" value="1"/>
</dbReference>
<comment type="caution">
    <text evidence="6">The sequence shown here is derived from an EMBL/GenBank/DDBJ whole genome shotgun (WGS) entry which is preliminary data.</text>
</comment>
<dbReference type="PANTHER" id="PTHR31744">
    <property type="entry name" value="PROTEIN CUP-SHAPED COTYLEDON 2-RELATED"/>
    <property type="match status" value="1"/>
</dbReference>
<sequence>MHPGCSPLTVPPGFRFHPTDEELLYYYLRKKVAYEPIDLDVIREIDLNKLEPWDLKDRCRIGTGPQDEWYFFSHKDKKYPTGTRTNRATTAGFWKATGRDKAIFLGNAGRKIGLRKTLVFYTGRAPHGKKTDWIMHEYRLDDDNAEEPITEDGWVVCRVFMKKSIQRGFDQQGVVAAGDDAELIQSFHHSPGGATPPVEQKLGLHQQLMHGGFPAFDPSMHLPHLTSAEAPPLGAPAFMSGTPPAAAAAANPLDMGSAPHNLAKLTASCGTTGDMLLNGADRFFGGAAGADWSILDKLLASHQNLDQLFHGKLGGAGTAVGVPHHYQQQQVMGLSASTLQRLPLHYLGCDTADLKFSM</sequence>
<dbReference type="GO" id="GO:0003677">
    <property type="term" value="F:DNA binding"/>
    <property type="evidence" value="ECO:0007669"/>
    <property type="project" value="UniProtKB-KW"/>
</dbReference>
<dbReference type="EMBL" id="CM029037">
    <property type="protein sequence ID" value="KAG2657515.1"/>
    <property type="molecule type" value="Genomic_DNA"/>
</dbReference>
<dbReference type="Proteomes" id="UP000823388">
    <property type="component" value="Chromosome 1K"/>
</dbReference>
<protein>
    <recommendedName>
        <fullName evidence="5">NAC domain-containing protein</fullName>
    </recommendedName>
</protein>
<dbReference type="SUPFAM" id="SSF101941">
    <property type="entry name" value="NAC domain"/>
    <property type="match status" value="1"/>
</dbReference>
<evidence type="ECO:0000256" key="1">
    <source>
        <dbReference type="ARBA" id="ARBA00023015"/>
    </source>
</evidence>
<accession>A0A8T0XDP7</accession>
<evidence type="ECO:0000256" key="4">
    <source>
        <dbReference type="ARBA" id="ARBA00023242"/>
    </source>
</evidence>
<dbReference type="FunFam" id="2.170.150.80:FF:000003">
    <property type="entry name" value="NAC domain-containing protein"/>
    <property type="match status" value="1"/>
</dbReference>
<evidence type="ECO:0000256" key="3">
    <source>
        <dbReference type="ARBA" id="ARBA00023163"/>
    </source>
</evidence>
<keyword evidence="4" id="KW-0539">Nucleus</keyword>
<dbReference type="InterPro" id="IPR003441">
    <property type="entry name" value="NAC-dom"/>
</dbReference>
<keyword evidence="2" id="KW-0238">DNA-binding</keyword>
<evidence type="ECO:0000313" key="6">
    <source>
        <dbReference type="EMBL" id="KAG2657515.1"/>
    </source>
</evidence>
<dbReference type="PANTHER" id="PTHR31744:SF212">
    <property type="entry name" value="PROTEIN SOMBRERO-LIKE ISOFORM X2"/>
    <property type="match status" value="1"/>
</dbReference>
<organism evidence="6 7">
    <name type="scientific">Panicum virgatum</name>
    <name type="common">Blackwell switchgrass</name>
    <dbReference type="NCBI Taxonomy" id="38727"/>
    <lineage>
        <taxon>Eukaryota</taxon>
        <taxon>Viridiplantae</taxon>
        <taxon>Streptophyta</taxon>
        <taxon>Embryophyta</taxon>
        <taxon>Tracheophyta</taxon>
        <taxon>Spermatophyta</taxon>
        <taxon>Magnoliopsida</taxon>
        <taxon>Liliopsida</taxon>
        <taxon>Poales</taxon>
        <taxon>Poaceae</taxon>
        <taxon>PACMAD clade</taxon>
        <taxon>Panicoideae</taxon>
        <taxon>Panicodae</taxon>
        <taxon>Paniceae</taxon>
        <taxon>Panicinae</taxon>
        <taxon>Panicum</taxon>
        <taxon>Panicum sect. Hiantes</taxon>
    </lineage>
</organism>
<evidence type="ECO:0000259" key="5">
    <source>
        <dbReference type="PROSITE" id="PS51005"/>
    </source>
</evidence>
<dbReference type="Gene3D" id="2.170.150.80">
    <property type="entry name" value="NAC domain"/>
    <property type="match status" value="1"/>
</dbReference>
<name>A0A8T0XDP7_PANVG</name>